<gene>
    <name evidence="2" type="ORF">VP01_457g16</name>
</gene>
<name>A0A0L6UPG1_9BASI</name>
<organism evidence="2 3">
    <name type="scientific">Puccinia sorghi</name>
    <dbReference type="NCBI Taxonomy" id="27349"/>
    <lineage>
        <taxon>Eukaryota</taxon>
        <taxon>Fungi</taxon>
        <taxon>Dikarya</taxon>
        <taxon>Basidiomycota</taxon>
        <taxon>Pucciniomycotina</taxon>
        <taxon>Pucciniomycetes</taxon>
        <taxon>Pucciniales</taxon>
        <taxon>Pucciniaceae</taxon>
        <taxon>Puccinia</taxon>
    </lineage>
</organism>
<dbReference type="Proteomes" id="UP000037035">
    <property type="component" value="Unassembled WGS sequence"/>
</dbReference>
<sequence>MNQRLRGINLGQTVVGRTLQRDSTQPNIRDDDHVKVNSHRRSSRTGAGDPADNLLLSHARGRTGRERVSGGNWTVASGNQGKATRVFGEAYWESKPLIAAGSLRWLDGAAIAVQWADLCERTGQRPATLLVYDNLLADLRSI</sequence>
<evidence type="ECO:0000313" key="2">
    <source>
        <dbReference type="EMBL" id="KNZ50147.1"/>
    </source>
</evidence>
<accession>A0A0L6UPG1</accession>
<reference evidence="2 3" key="1">
    <citation type="submission" date="2015-08" db="EMBL/GenBank/DDBJ databases">
        <title>Next Generation Sequencing and Analysis of the Genome of Puccinia sorghi L Schw, the Causal Agent of Maize Common Rust.</title>
        <authorList>
            <person name="Rochi L."/>
            <person name="Burguener G."/>
            <person name="Darino M."/>
            <person name="Turjanski A."/>
            <person name="Kreff E."/>
            <person name="Dieguez M.J."/>
            <person name="Sacco F."/>
        </authorList>
    </citation>
    <scope>NUCLEOTIDE SEQUENCE [LARGE SCALE GENOMIC DNA]</scope>
    <source>
        <strain evidence="2 3">RO10H11247</strain>
    </source>
</reference>
<keyword evidence="3" id="KW-1185">Reference proteome</keyword>
<comment type="caution">
    <text evidence="2">The sequence shown here is derived from an EMBL/GenBank/DDBJ whole genome shotgun (WGS) entry which is preliminary data.</text>
</comment>
<dbReference type="EMBL" id="LAVV01009701">
    <property type="protein sequence ID" value="KNZ50147.1"/>
    <property type="molecule type" value="Genomic_DNA"/>
</dbReference>
<evidence type="ECO:0000313" key="3">
    <source>
        <dbReference type="Proteomes" id="UP000037035"/>
    </source>
</evidence>
<evidence type="ECO:0000256" key="1">
    <source>
        <dbReference type="SAM" id="MobiDB-lite"/>
    </source>
</evidence>
<feature type="region of interest" description="Disordered" evidence="1">
    <location>
        <begin position="21"/>
        <end position="55"/>
    </location>
</feature>
<dbReference type="AlphaFoldDB" id="A0A0L6UPG1"/>
<protein>
    <submittedName>
        <fullName evidence="2">Uncharacterized protein</fullName>
    </submittedName>
</protein>
<dbReference type="VEuPathDB" id="FungiDB:VP01_457g16"/>
<proteinExistence type="predicted"/>